<keyword evidence="6" id="KW-0175">Coiled coil</keyword>
<organism evidence="9 10">
    <name type="scientific">Rhodocytophaga rosea</name>
    <dbReference type="NCBI Taxonomy" id="2704465"/>
    <lineage>
        <taxon>Bacteria</taxon>
        <taxon>Pseudomonadati</taxon>
        <taxon>Bacteroidota</taxon>
        <taxon>Cytophagia</taxon>
        <taxon>Cytophagales</taxon>
        <taxon>Rhodocytophagaceae</taxon>
        <taxon>Rhodocytophaga</taxon>
    </lineage>
</organism>
<protein>
    <recommendedName>
        <fullName evidence="2">histidine kinase</fullName>
        <ecNumber evidence="2">2.7.13.3</ecNumber>
    </recommendedName>
</protein>
<dbReference type="GO" id="GO:0000155">
    <property type="term" value="F:phosphorelay sensor kinase activity"/>
    <property type="evidence" value="ECO:0007669"/>
    <property type="project" value="InterPro"/>
</dbReference>
<feature type="transmembrane region" description="Helical" evidence="7">
    <location>
        <begin position="78"/>
        <end position="94"/>
    </location>
</feature>
<keyword evidence="7" id="KW-0812">Transmembrane</keyword>
<evidence type="ECO:0000313" key="9">
    <source>
        <dbReference type="EMBL" id="QHT70978.1"/>
    </source>
</evidence>
<dbReference type="SMART" id="SM00388">
    <property type="entry name" value="HisKA"/>
    <property type="match status" value="1"/>
</dbReference>
<dbReference type="PRINTS" id="PR00344">
    <property type="entry name" value="BCTRLSENSOR"/>
</dbReference>
<gene>
    <name evidence="9" type="ORF">GXP67_32190</name>
</gene>
<dbReference type="InterPro" id="IPR005467">
    <property type="entry name" value="His_kinase_dom"/>
</dbReference>
<dbReference type="GO" id="GO:0030295">
    <property type="term" value="F:protein kinase activator activity"/>
    <property type="evidence" value="ECO:0007669"/>
    <property type="project" value="TreeGrafter"/>
</dbReference>
<evidence type="ECO:0000256" key="7">
    <source>
        <dbReference type="SAM" id="Phobius"/>
    </source>
</evidence>
<evidence type="ECO:0000256" key="6">
    <source>
        <dbReference type="SAM" id="Coils"/>
    </source>
</evidence>
<dbReference type="Proteomes" id="UP000480178">
    <property type="component" value="Chromosome"/>
</dbReference>
<evidence type="ECO:0000256" key="2">
    <source>
        <dbReference type="ARBA" id="ARBA00012438"/>
    </source>
</evidence>
<dbReference type="InterPro" id="IPR036890">
    <property type="entry name" value="HATPase_C_sf"/>
</dbReference>
<keyword evidence="10" id="KW-1185">Reference proteome</keyword>
<dbReference type="SUPFAM" id="SSF47384">
    <property type="entry name" value="Homodimeric domain of signal transducing histidine kinase"/>
    <property type="match status" value="1"/>
</dbReference>
<feature type="transmembrane region" description="Helical" evidence="7">
    <location>
        <begin position="135"/>
        <end position="154"/>
    </location>
</feature>
<name>A0A6C0GSB3_9BACT</name>
<dbReference type="PANTHER" id="PTHR42878">
    <property type="entry name" value="TWO-COMPONENT HISTIDINE KINASE"/>
    <property type="match status" value="1"/>
</dbReference>
<dbReference type="KEGG" id="rhoz:GXP67_32190"/>
<dbReference type="GO" id="GO:0000156">
    <property type="term" value="F:phosphorelay response regulator activity"/>
    <property type="evidence" value="ECO:0007669"/>
    <property type="project" value="TreeGrafter"/>
</dbReference>
<reference evidence="9 10" key="1">
    <citation type="submission" date="2020-01" db="EMBL/GenBank/DDBJ databases">
        <authorList>
            <person name="Kim M.K."/>
        </authorList>
    </citation>
    <scope>NUCLEOTIDE SEQUENCE [LARGE SCALE GENOMIC DNA]</scope>
    <source>
        <strain evidence="9 10">172606-1</strain>
    </source>
</reference>
<evidence type="ECO:0000256" key="5">
    <source>
        <dbReference type="ARBA" id="ARBA00022777"/>
    </source>
</evidence>
<keyword evidence="4" id="KW-0808">Transferase</keyword>
<accession>A0A6C0GSB3</accession>
<feature type="transmembrane region" description="Helical" evidence="7">
    <location>
        <begin position="166"/>
        <end position="183"/>
    </location>
</feature>
<dbReference type="Gene3D" id="1.10.287.130">
    <property type="match status" value="1"/>
</dbReference>
<dbReference type="RefSeq" id="WP_162446921.1">
    <property type="nucleotide sequence ID" value="NZ_CP048222.1"/>
</dbReference>
<keyword evidence="7" id="KW-0472">Membrane</keyword>
<dbReference type="GO" id="GO:0007234">
    <property type="term" value="P:osmosensory signaling via phosphorelay pathway"/>
    <property type="evidence" value="ECO:0007669"/>
    <property type="project" value="TreeGrafter"/>
</dbReference>
<feature type="coiled-coil region" evidence="6">
    <location>
        <begin position="198"/>
        <end position="236"/>
    </location>
</feature>
<feature type="domain" description="Histidine kinase" evidence="8">
    <location>
        <begin position="243"/>
        <end position="455"/>
    </location>
</feature>
<dbReference type="InterPro" id="IPR003661">
    <property type="entry name" value="HisK_dim/P_dom"/>
</dbReference>
<dbReference type="EC" id="2.7.13.3" evidence="2"/>
<dbReference type="Gene3D" id="3.30.565.10">
    <property type="entry name" value="Histidine kinase-like ATPase, C-terminal domain"/>
    <property type="match status" value="1"/>
</dbReference>
<evidence type="ECO:0000313" key="10">
    <source>
        <dbReference type="Proteomes" id="UP000480178"/>
    </source>
</evidence>
<proteinExistence type="predicted"/>
<keyword evidence="7" id="KW-1133">Transmembrane helix</keyword>
<keyword evidence="5 9" id="KW-0418">Kinase</keyword>
<keyword evidence="3" id="KW-0597">Phosphoprotein</keyword>
<dbReference type="SMART" id="SM00387">
    <property type="entry name" value="HATPase_c"/>
    <property type="match status" value="1"/>
</dbReference>
<dbReference type="EMBL" id="CP048222">
    <property type="protein sequence ID" value="QHT70978.1"/>
    <property type="molecule type" value="Genomic_DNA"/>
</dbReference>
<evidence type="ECO:0000256" key="3">
    <source>
        <dbReference type="ARBA" id="ARBA00022553"/>
    </source>
</evidence>
<feature type="transmembrane region" description="Helical" evidence="7">
    <location>
        <begin position="50"/>
        <end position="71"/>
    </location>
</feature>
<dbReference type="InterPro" id="IPR050351">
    <property type="entry name" value="BphY/WalK/GraS-like"/>
</dbReference>
<dbReference type="CDD" id="cd00075">
    <property type="entry name" value="HATPase"/>
    <property type="match status" value="1"/>
</dbReference>
<feature type="transmembrane region" description="Helical" evidence="7">
    <location>
        <begin position="25"/>
        <end position="44"/>
    </location>
</feature>
<dbReference type="SUPFAM" id="SSF55874">
    <property type="entry name" value="ATPase domain of HSP90 chaperone/DNA topoisomerase II/histidine kinase"/>
    <property type="match status" value="1"/>
</dbReference>
<dbReference type="InterPro" id="IPR036097">
    <property type="entry name" value="HisK_dim/P_sf"/>
</dbReference>
<comment type="catalytic activity">
    <reaction evidence="1">
        <text>ATP + protein L-histidine = ADP + protein N-phospho-L-histidine.</text>
        <dbReference type="EC" id="2.7.13.3"/>
    </reaction>
</comment>
<dbReference type="AlphaFoldDB" id="A0A6C0GSB3"/>
<dbReference type="CDD" id="cd00082">
    <property type="entry name" value="HisKA"/>
    <property type="match status" value="1"/>
</dbReference>
<dbReference type="InterPro" id="IPR003594">
    <property type="entry name" value="HATPase_dom"/>
</dbReference>
<dbReference type="PANTHER" id="PTHR42878:SF15">
    <property type="entry name" value="BACTERIOPHYTOCHROME"/>
    <property type="match status" value="1"/>
</dbReference>
<dbReference type="Pfam" id="PF00512">
    <property type="entry name" value="HisKA"/>
    <property type="match status" value="1"/>
</dbReference>
<dbReference type="Pfam" id="PF02518">
    <property type="entry name" value="HATPase_c"/>
    <property type="match status" value="1"/>
</dbReference>
<dbReference type="PROSITE" id="PS50109">
    <property type="entry name" value="HIS_KIN"/>
    <property type="match status" value="1"/>
</dbReference>
<evidence type="ECO:0000256" key="1">
    <source>
        <dbReference type="ARBA" id="ARBA00000085"/>
    </source>
</evidence>
<evidence type="ECO:0000259" key="8">
    <source>
        <dbReference type="PROSITE" id="PS50109"/>
    </source>
</evidence>
<sequence length="455" mass="52001">MKKVFDYFLEHYQNESLSVYKKTRVLIKASITSVLVLLPIILMHCFSHGPALLIGSDILFIGLMLFPLFLIRQKKFEAAANIIMLGVSLSIILQNPFNDLTSNVVHPYNRCLETAILFIASIVLVALFAYKKYQLVMLVSTGIVATVSHYFILIHRHYQSQHSQQSIIFIVTFVFIMFLAGLLSRFMMNMYSDLIWIVEKEAQKVKLYNQNLEQKVAERTRELKIQNEELKKVNSELDRFVYSVSHDLRAPLLSTQGLINILQMETDESKKGQYLALMNKSIQKLDGFIQEIIHLSRNTRLEIQKDYIDFQKLVQNVLQEHAYMDNAGKIEYITQVNQPTAFVSDYKRLEVVLNNVVSNAIRYANMYHSDPFVKIVVDVKPDKALIEVTDNGQGIGREHISKVFDMFYRATANKAGSGLGLYIVKETIQKLNGSIDLTSEPGCGTSFYIQVPSVS</sequence>
<evidence type="ECO:0000256" key="4">
    <source>
        <dbReference type="ARBA" id="ARBA00022679"/>
    </source>
</evidence>
<dbReference type="InterPro" id="IPR004358">
    <property type="entry name" value="Sig_transdc_His_kin-like_C"/>
</dbReference>
<feature type="transmembrane region" description="Helical" evidence="7">
    <location>
        <begin position="114"/>
        <end position="130"/>
    </location>
</feature>